<dbReference type="InterPro" id="IPR048031">
    <property type="entry name" value="ScyD/ScyE-like"/>
</dbReference>
<dbReference type="EMBL" id="BAAAPM010000003">
    <property type="protein sequence ID" value="GAA1721674.1"/>
    <property type="molecule type" value="Genomic_DNA"/>
</dbReference>
<gene>
    <name evidence="2" type="ORF">GCM10009809_16690</name>
</gene>
<dbReference type="SUPFAM" id="SSF63829">
    <property type="entry name" value="Calcium-dependent phosphotriesterase"/>
    <property type="match status" value="1"/>
</dbReference>
<organism evidence="2 3">
    <name type="scientific">Isoptericola hypogeus</name>
    <dbReference type="NCBI Taxonomy" id="300179"/>
    <lineage>
        <taxon>Bacteria</taxon>
        <taxon>Bacillati</taxon>
        <taxon>Actinomycetota</taxon>
        <taxon>Actinomycetes</taxon>
        <taxon>Micrococcales</taxon>
        <taxon>Promicromonosporaceae</taxon>
        <taxon>Isoptericola</taxon>
    </lineage>
</organism>
<feature type="signal peptide" evidence="1">
    <location>
        <begin position="1"/>
        <end position="24"/>
    </location>
</feature>
<protein>
    <submittedName>
        <fullName evidence="2">ScyD/ScyE family protein</fullName>
    </submittedName>
</protein>
<dbReference type="NCBIfam" id="NF033206">
    <property type="entry name" value="ScyE_fam"/>
    <property type="match status" value="1"/>
</dbReference>
<feature type="chain" id="PRO_5047087127" evidence="1">
    <location>
        <begin position="25"/>
        <end position="394"/>
    </location>
</feature>
<evidence type="ECO:0000256" key="1">
    <source>
        <dbReference type="SAM" id="SignalP"/>
    </source>
</evidence>
<dbReference type="Gene3D" id="2.120.10.30">
    <property type="entry name" value="TolB, C-terminal domain"/>
    <property type="match status" value="1"/>
</dbReference>
<accession>A0ABN2JB73</accession>
<keyword evidence="3" id="KW-1185">Reference proteome</keyword>
<dbReference type="Proteomes" id="UP001501138">
    <property type="component" value="Unassembled WGS sequence"/>
</dbReference>
<dbReference type="RefSeq" id="WP_344247515.1">
    <property type="nucleotide sequence ID" value="NZ_BAAAPM010000003.1"/>
</dbReference>
<evidence type="ECO:0000313" key="3">
    <source>
        <dbReference type="Proteomes" id="UP001501138"/>
    </source>
</evidence>
<name>A0ABN2JB73_9MICO</name>
<proteinExistence type="predicted"/>
<evidence type="ECO:0000313" key="2">
    <source>
        <dbReference type="EMBL" id="GAA1721674.1"/>
    </source>
</evidence>
<keyword evidence="1" id="KW-0732">Signal</keyword>
<sequence>MRRVTTVVAAAATALLLATPSAVAHGGKHHQPRPPEVTDLATGLDTPLSVAAGPHGTTYVTQNFTGTITAVDRRGNTSTVHGTQPHEIFGPAEAGALSVHGRTLTFAETAISGTEEAPVFSTPIKTLRLDGHGRPVGTARTVTDLSVYEAERNPDGDVTYGFRETDQECLDLMPEDGMPILYTGIVESHPYATTHAWGTTFVADAAMNAIVSVSDRGRVRAVAVLPPQPTDITAEAAASNGLPDCAVGETYWFEPVPTDVEVGPWGQLYVTTLPGGPEDPSLGARGAVYRVNPLTGSVREVADGFFAATGLAVSPWGDIYVAELFGGRISKVTHGEPRTLLEVGLPAAVEWHDGDLLATIEIADLAAPPDEPPPAVGRLVEIDLPKGHGHWHGR</sequence>
<dbReference type="InterPro" id="IPR011042">
    <property type="entry name" value="6-blade_b-propeller_TolB-like"/>
</dbReference>
<reference evidence="2 3" key="1">
    <citation type="journal article" date="2019" name="Int. J. Syst. Evol. Microbiol.">
        <title>The Global Catalogue of Microorganisms (GCM) 10K type strain sequencing project: providing services to taxonomists for standard genome sequencing and annotation.</title>
        <authorList>
            <consortium name="The Broad Institute Genomics Platform"/>
            <consortium name="The Broad Institute Genome Sequencing Center for Infectious Disease"/>
            <person name="Wu L."/>
            <person name="Ma J."/>
        </authorList>
    </citation>
    <scope>NUCLEOTIDE SEQUENCE [LARGE SCALE GENOMIC DNA]</scope>
    <source>
        <strain evidence="2 3">JCM 15589</strain>
    </source>
</reference>
<comment type="caution">
    <text evidence="2">The sequence shown here is derived from an EMBL/GenBank/DDBJ whole genome shotgun (WGS) entry which is preliminary data.</text>
</comment>